<dbReference type="KEGG" id="spib:G8759_19640"/>
<protein>
    <submittedName>
        <fullName evidence="2">Uncharacterized protein</fullName>
    </submittedName>
</protein>
<proteinExistence type="predicted"/>
<dbReference type="EMBL" id="CP050063">
    <property type="protein sequence ID" value="QIP14666.1"/>
    <property type="molecule type" value="Genomic_DNA"/>
</dbReference>
<feature type="transmembrane region" description="Helical" evidence="1">
    <location>
        <begin position="35"/>
        <end position="57"/>
    </location>
</feature>
<dbReference type="Proteomes" id="UP000501802">
    <property type="component" value="Chromosome"/>
</dbReference>
<keyword evidence="1" id="KW-0812">Transmembrane</keyword>
<feature type="transmembrane region" description="Helical" evidence="1">
    <location>
        <begin position="148"/>
        <end position="168"/>
    </location>
</feature>
<feature type="transmembrane region" description="Helical" evidence="1">
    <location>
        <begin position="77"/>
        <end position="98"/>
    </location>
</feature>
<feature type="transmembrane region" description="Helical" evidence="1">
    <location>
        <begin position="118"/>
        <end position="136"/>
    </location>
</feature>
<keyword evidence="3" id="KW-1185">Reference proteome</keyword>
<evidence type="ECO:0000313" key="2">
    <source>
        <dbReference type="EMBL" id="QIP14666.1"/>
    </source>
</evidence>
<accession>A0A6G9AQQ1</accession>
<organism evidence="2 3">
    <name type="scientific">Spirosoma aureum</name>
    <dbReference type="NCBI Taxonomy" id="2692134"/>
    <lineage>
        <taxon>Bacteria</taxon>
        <taxon>Pseudomonadati</taxon>
        <taxon>Bacteroidota</taxon>
        <taxon>Cytophagia</taxon>
        <taxon>Cytophagales</taxon>
        <taxon>Cytophagaceae</taxon>
        <taxon>Spirosoma</taxon>
    </lineage>
</organism>
<dbReference type="AlphaFoldDB" id="A0A6G9AQQ1"/>
<feature type="transmembrane region" description="Helical" evidence="1">
    <location>
        <begin position="6"/>
        <end position="23"/>
    </location>
</feature>
<keyword evidence="1" id="KW-1133">Transmembrane helix</keyword>
<keyword evidence="1" id="KW-0472">Membrane</keyword>
<reference evidence="2 3" key="1">
    <citation type="submission" date="2020-03" db="EMBL/GenBank/DDBJ databases">
        <authorList>
            <person name="Kim M.K."/>
        </authorList>
    </citation>
    <scope>NUCLEOTIDE SEQUENCE [LARGE SCALE GENOMIC DNA]</scope>
    <source>
        <strain evidence="2 3">BT328</strain>
    </source>
</reference>
<evidence type="ECO:0000256" key="1">
    <source>
        <dbReference type="SAM" id="Phobius"/>
    </source>
</evidence>
<dbReference type="RefSeq" id="WP_167211179.1">
    <property type="nucleotide sequence ID" value="NZ_CP050063.1"/>
</dbReference>
<sequence>MFGYIFIFITFFFYIGLSLLTASKPSLSGDNAMGYGLALFFLGIGFTISSLILTIIINSNGGFSWFLGGGGKNTVLVFLIWLFMALTTFFCALFKWEWHDNTMYPQFLHWLAVRHGQVWIPLLWLIVCFLSLNAGWQATVSINVFKIIFWVVLGIGAIYSGGLLIGYLRDSAKTAQAEMASRIEQEDRWHKEGLTYIASQKPEDPIINLLSYSTRYQPEDTRNAALAKIKAHPEWEAELLALLSDKRSYREVYYFLDSNRVEHPEHFVKPLNQSITWLSASIKADIKDSNNLQHWSFDSYGIERLLTAIDDQFQNQGVDFYPNVLGLKQALDTTPPERFKDVRFTITGVVNDWLRKHKK</sequence>
<name>A0A6G9AQQ1_9BACT</name>
<gene>
    <name evidence="2" type="ORF">G8759_19640</name>
</gene>
<evidence type="ECO:0000313" key="3">
    <source>
        <dbReference type="Proteomes" id="UP000501802"/>
    </source>
</evidence>